<feature type="binding site" evidence="11">
    <location>
        <position position="453"/>
    </location>
    <ligand>
        <name>meso-2,6-diaminopimelate</name>
        <dbReference type="ChEBI" id="CHEBI:57791"/>
    </ligand>
</feature>
<dbReference type="GO" id="GO:0000287">
    <property type="term" value="F:magnesium ion binding"/>
    <property type="evidence" value="ECO:0007669"/>
    <property type="project" value="UniProtKB-UniRule"/>
</dbReference>
<feature type="domain" description="Mur ligase N-terminal catalytic" evidence="13">
    <location>
        <begin position="21"/>
        <end position="93"/>
    </location>
</feature>
<feature type="binding site" evidence="11">
    <location>
        <position position="186"/>
    </location>
    <ligand>
        <name>UDP-N-acetyl-alpha-D-muramoyl-L-alanyl-D-glutamate</name>
        <dbReference type="ChEBI" id="CHEBI:83900"/>
    </ligand>
</feature>
<feature type="domain" description="Mur ligase central" evidence="15">
    <location>
        <begin position="107"/>
        <end position="308"/>
    </location>
</feature>
<dbReference type="PROSITE" id="PS01011">
    <property type="entry name" value="FOLYLPOLYGLU_SYNT_1"/>
    <property type="match status" value="1"/>
</dbReference>
<comment type="subcellular location">
    <subcellularLocation>
        <location evidence="11 12">Cytoplasm</location>
    </subcellularLocation>
</comment>
<dbReference type="InterPro" id="IPR036615">
    <property type="entry name" value="Mur_ligase_C_dom_sf"/>
</dbReference>
<keyword evidence="8 11" id="KW-0573">Peptidoglycan synthesis</keyword>
<dbReference type="Pfam" id="PF08245">
    <property type="entry name" value="Mur_ligase_M"/>
    <property type="match status" value="1"/>
</dbReference>
<dbReference type="Gene3D" id="3.40.1390.10">
    <property type="entry name" value="MurE/MurF, N-terminal domain"/>
    <property type="match status" value="1"/>
</dbReference>
<keyword evidence="11" id="KW-0460">Magnesium</keyword>
<comment type="catalytic activity">
    <reaction evidence="11">
        <text>UDP-N-acetyl-alpha-D-muramoyl-L-alanyl-D-glutamate + meso-2,6-diaminopimelate + ATP = UDP-N-acetyl-alpha-D-muramoyl-L-alanyl-gamma-D-glutamyl-meso-2,6-diaminopimelate + ADP + phosphate + H(+)</text>
        <dbReference type="Rhea" id="RHEA:23676"/>
        <dbReference type="ChEBI" id="CHEBI:15378"/>
        <dbReference type="ChEBI" id="CHEBI:30616"/>
        <dbReference type="ChEBI" id="CHEBI:43474"/>
        <dbReference type="ChEBI" id="CHEBI:57791"/>
        <dbReference type="ChEBI" id="CHEBI:83900"/>
        <dbReference type="ChEBI" id="CHEBI:83905"/>
        <dbReference type="ChEBI" id="CHEBI:456216"/>
        <dbReference type="EC" id="6.3.2.13"/>
    </reaction>
</comment>
<comment type="similarity">
    <text evidence="1 11">Belongs to the MurCDEF family. MurE subfamily.</text>
</comment>
<dbReference type="PANTHER" id="PTHR23135:SF4">
    <property type="entry name" value="UDP-N-ACETYLMURAMOYL-L-ALANYL-D-GLUTAMATE--2,6-DIAMINOPIMELATE LIGASE MURE HOMOLOG, CHLOROPLASTIC"/>
    <property type="match status" value="1"/>
</dbReference>
<feature type="binding site" evidence="11">
    <location>
        <begin position="151"/>
        <end position="152"/>
    </location>
    <ligand>
        <name>UDP-N-acetyl-alpha-D-muramoyl-L-alanyl-D-glutamate</name>
        <dbReference type="ChEBI" id="CHEBI:83900"/>
    </ligand>
</feature>
<protein>
    <recommendedName>
        <fullName evidence="11">UDP-N-acetylmuramoyl-L-alanyl-D-glutamate--2,6-diaminopimelate ligase</fullName>
        <ecNumber evidence="11">6.3.2.13</ecNumber>
    </recommendedName>
    <alternativeName>
        <fullName evidence="11">Meso-A2pm-adding enzyme</fullName>
    </alternativeName>
    <alternativeName>
        <fullName evidence="11">Meso-diaminopimelate-adding enzyme</fullName>
    </alternativeName>
    <alternativeName>
        <fullName evidence="11">UDP-MurNAc-L-Ala-D-Glu:meso-diaminopimelate ligase</fullName>
    </alternativeName>
    <alternativeName>
        <fullName evidence="11">UDP-MurNAc-tripeptide synthetase</fullName>
    </alternativeName>
    <alternativeName>
        <fullName evidence="11">UDP-N-acetylmuramyl-tripeptide synthetase</fullName>
    </alternativeName>
</protein>
<feature type="binding site" evidence="11">
    <location>
        <position position="29"/>
    </location>
    <ligand>
        <name>UDP-N-acetyl-alpha-D-muramoyl-L-alanyl-D-glutamate</name>
        <dbReference type="ChEBI" id="CHEBI:83900"/>
    </ligand>
</feature>
<comment type="caution">
    <text evidence="11">Lacks conserved residue(s) required for the propagation of feature annotation.</text>
</comment>
<dbReference type="Gene3D" id="3.40.1190.10">
    <property type="entry name" value="Mur-like, catalytic domain"/>
    <property type="match status" value="1"/>
</dbReference>
<feature type="modified residue" description="N6-carboxylysine" evidence="11">
    <location>
        <position position="218"/>
    </location>
</feature>
<evidence type="ECO:0000256" key="10">
    <source>
        <dbReference type="ARBA" id="ARBA00023316"/>
    </source>
</evidence>
<dbReference type="NCBIfam" id="NF001126">
    <property type="entry name" value="PRK00139.1-4"/>
    <property type="match status" value="1"/>
</dbReference>
<feature type="domain" description="Mur ligase C-terminal" evidence="14">
    <location>
        <begin position="331"/>
        <end position="455"/>
    </location>
</feature>
<evidence type="ECO:0000313" key="17">
    <source>
        <dbReference type="Proteomes" id="UP000035268"/>
    </source>
</evidence>
<dbReference type="InterPro" id="IPR018109">
    <property type="entry name" value="Folylpolyglutamate_synth_CS"/>
</dbReference>
<dbReference type="Pfam" id="PF01225">
    <property type="entry name" value="Mur_ligase"/>
    <property type="match status" value="1"/>
</dbReference>
<evidence type="ECO:0000256" key="5">
    <source>
        <dbReference type="ARBA" id="ARBA00022741"/>
    </source>
</evidence>
<dbReference type="InterPro" id="IPR013221">
    <property type="entry name" value="Mur_ligase_cen"/>
</dbReference>
<reference evidence="17" key="1">
    <citation type="submission" date="2015-02" db="EMBL/GenBank/DDBJ databases">
        <title>Description and complete genome sequence of the first cultured representative of the subdivision 5 of the Verrucomicrobia phylum.</title>
        <authorList>
            <person name="Spring S."/>
            <person name="Bunk B."/>
            <person name="Sproer C."/>
            <person name="Klenk H.-P."/>
        </authorList>
    </citation>
    <scope>NUCLEOTIDE SEQUENCE [LARGE SCALE GENOMIC DNA]</scope>
    <source>
        <strain evidence="17">L21-Fru-AB</strain>
    </source>
</reference>
<keyword evidence="17" id="KW-1185">Reference proteome</keyword>
<evidence type="ECO:0000256" key="11">
    <source>
        <dbReference type="HAMAP-Rule" id="MF_00208"/>
    </source>
</evidence>
<evidence type="ECO:0000256" key="6">
    <source>
        <dbReference type="ARBA" id="ARBA00022840"/>
    </source>
</evidence>
<comment type="PTM">
    <text evidence="11">Carboxylation is probably crucial for Mg(2+) binding and, consequently, for the gamma-phosphate positioning of ATP.</text>
</comment>
<feature type="binding site" evidence="11">
    <location>
        <position position="184"/>
    </location>
    <ligand>
        <name>UDP-N-acetyl-alpha-D-muramoyl-L-alanyl-D-glutamate</name>
        <dbReference type="ChEBI" id="CHEBI:83900"/>
    </ligand>
</feature>
<evidence type="ECO:0000256" key="12">
    <source>
        <dbReference type="RuleBase" id="RU004135"/>
    </source>
</evidence>
<organism evidence="16 17">
    <name type="scientific">Kiritimatiella glycovorans</name>
    <dbReference type="NCBI Taxonomy" id="1307763"/>
    <lineage>
        <taxon>Bacteria</taxon>
        <taxon>Pseudomonadati</taxon>
        <taxon>Kiritimatiellota</taxon>
        <taxon>Kiritimatiellia</taxon>
        <taxon>Kiritimatiellales</taxon>
        <taxon>Kiritimatiellaceae</taxon>
        <taxon>Kiritimatiella</taxon>
    </lineage>
</organism>
<dbReference type="PANTHER" id="PTHR23135">
    <property type="entry name" value="MUR LIGASE FAMILY MEMBER"/>
    <property type="match status" value="1"/>
</dbReference>
<dbReference type="GO" id="GO:0005737">
    <property type="term" value="C:cytoplasm"/>
    <property type="evidence" value="ECO:0007669"/>
    <property type="project" value="UniProtKB-SubCell"/>
</dbReference>
<feature type="binding site" evidence="11">
    <location>
        <position position="457"/>
    </location>
    <ligand>
        <name>meso-2,6-diaminopimelate</name>
        <dbReference type="ChEBI" id="CHEBI:57791"/>
    </ligand>
</feature>
<feature type="binding site" evidence="11">
    <location>
        <position position="378"/>
    </location>
    <ligand>
        <name>meso-2,6-diaminopimelate</name>
        <dbReference type="ChEBI" id="CHEBI:57791"/>
    </ligand>
</feature>
<dbReference type="NCBIfam" id="NF001124">
    <property type="entry name" value="PRK00139.1-2"/>
    <property type="match status" value="1"/>
</dbReference>
<dbReference type="GO" id="GO:0004326">
    <property type="term" value="F:tetrahydrofolylpolyglutamate synthase activity"/>
    <property type="evidence" value="ECO:0007669"/>
    <property type="project" value="InterPro"/>
</dbReference>
<name>A0A0G3EJN0_9BACT</name>
<dbReference type="GO" id="GO:0008765">
    <property type="term" value="F:UDP-N-acetylmuramoylalanyl-D-glutamate-2,6-diaminopimelate ligase activity"/>
    <property type="evidence" value="ECO:0007669"/>
    <property type="project" value="UniProtKB-UniRule"/>
</dbReference>
<keyword evidence="2 11" id="KW-0963">Cytoplasm</keyword>
<dbReference type="SUPFAM" id="SSF63418">
    <property type="entry name" value="MurE/MurF N-terminal domain"/>
    <property type="match status" value="1"/>
</dbReference>
<evidence type="ECO:0000256" key="8">
    <source>
        <dbReference type="ARBA" id="ARBA00022984"/>
    </source>
</evidence>
<dbReference type="InterPro" id="IPR036565">
    <property type="entry name" value="Mur-like_cat_sf"/>
</dbReference>
<dbReference type="OrthoDB" id="9800958at2"/>
<keyword evidence="9 11" id="KW-0131">Cell cycle</keyword>
<feature type="binding site" evidence="11">
    <location>
        <begin position="402"/>
        <end position="405"/>
    </location>
    <ligand>
        <name>meso-2,6-diaminopimelate</name>
        <dbReference type="ChEBI" id="CHEBI:57791"/>
    </ligand>
</feature>
<keyword evidence="6 11" id="KW-0067">ATP-binding</keyword>
<keyword evidence="3 11" id="KW-0436">Ligase</keyword>
<evidence type="ECO:0000259" key="13">
    <source>
        <dbReference type="Pfam" id="PF01225"/>
    </source>
</evidence>
<dbReference type="HAMAP" id="MF_00208">
    <property type="entry name" value="MurE"/>
    <property type="match status" value="1"/>
</dbReference>
<feature type="binding site" evidence="11">
    <location>
        <position position="178"/>
    </location>
    <ligand>
        <name>UDP-N-acetyl-alpha-D-muramoyl-L-alanyl-D-glutamate</name>
        <dbReference type="ChEBI" id="CHEBI:83900"/>
    </ligand>
</feature>
<keyword evidence="10 11" id="KW-0961">Cell wall biogenesis/degradation</keyword>
<evidence type="ECO:0000259" key="14">
    <source>
        <dbReference type="Pfam" id="PF02875"/>
    </source>
</evidence>
<dbReference type="RefSeq" id="WP_052882272.1">
    <property type="nucleotide sequence ID" value="NZ_CP010904.1"/>
</dbReference>
<evidence type="ECO:0000256" key="2">
    <source>
        <dbReference type="ARBA" id="ARBA00022490"/>
    </source>
</evidence>
<dbReference type="EMBL" id="CP010904">
    <property type="protein sequence ID" value="AKJ65000.1"/>
    <property type="molecule type" value="Genomic_DNA"/>
</dbReference>
<keyword evidence="5 11" id="KW-0547">Nucleotide-binding</keyword>
<dbReference type="SUPFAM" id="SSF53623">
    <property type="entry name" value="MurD-like peptide ligases, catalytic domain"/>
    <property type="match status" value="1"/>
</dbReference>
<dbReference type="GO" id="GO:0051301">
    <property type="term" value="P:cell division"/>
    <property type="evidence" value="ECO:0007669"/>
    <property type="project" value="UniProtKB-KW"/>
</dbReference>
<dbReference type="InterPro" id="IPR004101">
    <property type="entry name" value="Mur_ligase_C"/>
</dbReference>
<dbReference type="EC" id="6.3.2.13" evidence="11"/>
<dbReference type="GO" id="GO:0008360">
    <property type="term" value="P:regulation of cell shape"/>
    <property type="evidence" value="ECO:0007669"/>
    <property type="project" value="UniProtKB-KW"/>
</dbReference>
<dbReference type="KEGG" id="vbl:L21SP4_01762"/>
<evidence type="ECO:0000259" key="15">
    <source>
        <dbReference type="Pfam" id="PF08245"/>
    </source>
</evidence>
<dbReference type="InterPro" id="IPR005761">
    <property type="entry name" value="UDP-N-AcMur-Glu-dNH2Pim_ligase"/>
</dbReference>
<dbReference type="PATRIC" id="fig|1609981.3.peg.1828"/>
<keyword evidence="7 11" id="KW-0133">Cell shape</keyword>
<dbReference type="Proteomes" id="UP000035268">
    <property type="component" value="Chromosome"/>
</dbReference>
<proteinExistence type="inferred from homology"/>
<dbReference type="GO" id="GO:0009252">
    <property type="term" value="P:peptidoglycan biosynthetic process"/>
    <property type="evidence" value="ECO:0007669"/>
    <property type="project" value="UniProtKB-UniRule"/>
</dbReference>
<evidence type="ECO:0000313" key="16">
    <source>
        <dbReference type="EMBL" id="AKJ65000.1"/>
    </source>
</evidence>
<gene>
    <name evidence="11 16" type="primary">murE</name>
    <name evidence="16" type="ORF">L21SP4_01762</name>
</gene>
<feature type="binding site" evidence="11">
    <location>
        <begin position="109"/>
        <end position="115"/>
    </location>
    <ligand>
        <name>ATP</name>
        <dbReference type="ChEBI" id="CHEBI:30616"/>
    </ligand>
</feature>
<reference evidence="16 17" key="2">
    <citation type="journal article" date="2016" name="ISME J.">
        <title>Characterization of the first cultured representative of Verrucomicrobia subdivision 5 indicates the proposal of a novel phylum.</title>
        <authorList>
            <person name="Spring S."/>
            <person name="Bunk B."/>
            <person name="Sproer C."/>
            <person name="Schumann P."/>
            <person name="Rohde M."/>
            <person name="Tindall B.J."/>
            <person name="Klenk H.P."/>
        </authorList>
    </citation>
    <scope>NUCLEOTIDE SEQUENCE [LARGE SCALE GENOMIC DNA]</scope>
    <source>
        <strain evidence="16 17">L21-Fru-AB</strain>
    </source>
</reference>
<dbReference type="InterPro" id="IPR000713">
    <property type="entry name" value="Mur_ligase_N"/>
</dbReference>
<dbReference type="GO" id="GO:0071555">
    <property type="term" value="P:cell wall organization"/>
    <property type="evidence" value="ECO:0007669"/>
    <property type="project" value="UniProtKB-KW"/>
</dbReference>
<comment type="function">
    <text evidence="11">Catalyzes the addition of meso-diaminopimelic acid to the nucleotide precursor UDP-N-acetylmuramoyl-L-alanyl-D-glutamate (UMAG) in the biosynthesis of bacterial cell-wall peptidoglycan.</text>
</comment>
<evidence type="ECO:0000256" key="9">
    <source>
        <dbReference type="ARBA" id="ARBA00023306"/>
    </source>
</evidence>
<keyword evidence="4 11" id="KW-0132">Cell division</keyword>
<comment type="cofactor">
    <cofactor evidence="11">
        <name>Mg(2+)</name>
        <dbReference type="ChEBI" id="CHEBI:18420"/>
    </cofactor>
</comment>
<dbReference type="NCBIfam" id="TIGR01085">
    <property type="entry name" value="murE"/>
    <property type="match status" value="1"/>
</dbReference>
<dbReference type="GO" id="GO:0005524">
    <property type="term" value="F:ATP binding"/>
    <property type="evidence" value="ECO:0007669"/>
    <property type="project" value="UniProtKB-UniRule"/>
</dbReference>
<accession>A0A0G3EJN0</accession>
<evidence type="ECO:0000256" key="1">
    <source>
        <dbReference type="ARBA" id="ARBA00005898"/>
    </source>
</evidence>
<dbReference type="Gene3D" id="3.90.190.20">
    <property type="entry name" value="Mur ligase, C-terminal domain"/>
    <property type="match status" value="1"/>
</dbReference>
<dbReference type="AlphaFoldDB" id="A0A0G3EJN0"/>
<comment type="pathway">
    <text evidence="11 12">Cell wall biogenesis; peptidoglycan biosynthesis.</text>
</comment>
<dbReference type="UniPathway" id="UPA00219"/>
<dbReference type="SUPFAM" id="SSF53244">
    <property type="entry name" value="MurD-like peptide ligases, peptide-binding domain"/>
    <property type="match status" value="1"/>
</dbReference>
<evidence type="ECO:0000256" key="3">
    <source>
        <dbReference type="ARBA" id="ARBA00022598"/>
    </source>
</evidence>
<dbReference type="Pfam" id="PF02875">
    <property type="entry name" value="Mur_ligase_C"/>
    <property type="match status" value="1"/>
</dbReference>
<evidence type="ECO:0000256" key="7">
    <source>
        <dbReference type="ARBA" id="ARBA00022960"/>
    </source>
</evidence>
<feature type="short sequence motif" description="Meso-diaminopimelate recognition motif" evidence="11">
    <location>
        <begin position="402"/>
        <end position="405"/>
    </location>
</feature>
<dbReference type="STRING" id="1307763.L21SP4_01762"/>
<sequence length="485" mass="52850">MKLSELLEHVELRGGRPPDREITGVSHDSRRVRPGHVFVAVPGQEHEGADFIPEAVARGAVAVVGSGEEPGECGVPYVRVDDARRALAALARACFEGPSANLELVGITGTNGKTTTAFMVRTILRAAGQKTGLIGTVRYEIGEHRMPASRTTPEATELQGLLRRMVDHGCTSAVLEVSSHALAQDRVWGIEFDAAVFTNLSSEHLDYHGTEEEYFEVKRRLFTMLGQQRKPGCAVINADDPRADRLPAGASGRIGFGCSPGADVRGEVVDIRREGTRLRLWTPWGDGELMLPLPGRFNACNALAAIATCGALGVDPAAAVHALERMRPVPGRLEPVAGDRRVWVDYAHTDDALENVLGALREFRRGRLFVVFGCGGCRDTAKRGRMGRVAARLADGAVITTDNPRREDPAQIAAEIAKGFDSEDQYEIVLDRRDAIRRGIERLGEDDLLLIAGKGHETVQEFADTRIPFDDREVAAEYLAEKKKR</sequence>
<evidence type="ECO:0000256" key="4">
    <source>
        <dbReference type="ARBA" id="ARBA00022618"/>
    </source>
</evidence>
<dbReference type="InterPro" id="IPR035911">
    <property type="entry name" value="MurE/MurF_N"/>
</dbReference>